<evidence type="ECO:0000313" key="3">
    <source>
        <dbReference type="Proteomes" id="UP000006902"/>
    </source>
</evidence>
<dbReference type="Pfam" id="PF04296">
    <property type="entry name" value="YlxR"/>
    <property type="match status" value="1"/>
</dbReference>
<feature type="domain" description="YlxR" evidence="1">
    <location>
        <begin position="16"/>
        <end position="90"/>
    </location>
</feature>
<dbReference type="EMBL" id="FP671138">
    <property type="protein sequence ID" value="CBH40998.1"/>
    <property type="molecule type" value="Genomic_DNA"/>
</dbReference>
<dbReference type="Gene3D" id="3.30.1230.10">
    <property type="entry name" value="YlxR-like"/>
    <property type="match status" value="1"/>
</dbReference>
<dbReference type="OrthoDB" id="398624at2"/>
<evidence type="ECO:0000259" key="1">
    <source>
        <dbReference type="Pfam" id="PF04296"/>
    </source>
</evidence>
<dbReference type="SUPFAM" id="SSF64376">
    <property type="entry name" value="YlxR-like"/>
    <property type="match status" value="1"/>
</dbReference>
<sequence>MTLKMKSDKKNEGFSRRCIASGLIVPENQMLRFDYNKNENLIKLDVNRELKGRGAYFIATEENWNTVVRKKCLNKTFRTAVPKEVYERIEAELKEGKWLKRID</sequence>
<dbReference type="KEGG" id="mal:MAGa7970"/>
<evidence type="ECO:0000313" key="2">
    <source>
        <dbReference type="EMBL" id="CBH40998.1"/>
    </source>
</evidence>
<dbReference type="InterPro" id="IPR007393">
    <property type="entry name" value="YlxR_dom"/>
</dbReference>
<gene>
    <name evidence="2" type="ordered locus">MAGa7970</name>
</gene>
<dbReference type="Proteomes" id="UP000006902">
    <property type="component" value="Chromosome"/>
</dbReference>
<reference evidence="3" key="1">
    <citation type="journal article" date="2010" name="BMC Genomics">
        <title>Comparative genomic and proteomic analyses of two Mycoplasma agalactiae strains: clues to the macro- and micro-events that are shaping mycoplasma diversity.</title>
        <authorList>
            <person name="Nouvel L.X."/>
            <person name="Sirand-Pugnet P."/>
            <person name="Marenda M.S."/>
            <person name="Sagne E."/>
            <person name="Barbe V."/>
            <person name="Mangenot S."/>
            <person name="Schenowitz C."/>
            <person name="Jacob D."/>
            <person name="Barre A."/>
            <person name="Claverol S."/>
            <person name="Blanchard A."/>
            <person name="Citti C."/>
        </authorList>
    </citation>
    <scope>NUCLEOTIDE SEQUENCE [LARGE SCALE GENOMIC DNA]</scope>
    <source>
        <strain evidence="3">5632</strain>
    </source>
</reference>
<proteinExistence type="predicted"/>
<dbReference type="PANTHER" id="PTHR34215:SF1">
    <property type="entry name" value="YLXR DOMAIN-CONTAINING PROTEIN"/>
    <property type="match status" value="1"/>
</dbReference>
<organism evidence="2 3">
    <name type="scientific">Mycoplasmopsis agalactiae</name>
    <name type="common">Mycoplasma agalactiae</name>
    <dbReference type="NCBI Taxonomy" id="2110"/>
    <lineage>
        <taxon>Bacteria</taxon>
        <taxon>Bacillati</taxon>
        <taxon>Mycoplasmatota</taxon>
        <taxon>Mycoplasmoidales</taxon>
        <taxon>Metamycoplasmataceae</taxon>
        <taxon>Mycoplasmopsis</taxon>
    </lineage>
</organism>
<name>D3VRQ0_MYCAA</name>
<dbReference type="InterPro" id="IPR037465">
    <property type="entry name" value="YlxR"/>
</dbReference>
<accession>D3VRQ0</accession>
<dbReference type="AlphaFoldDB" id="D3VRQ0"/>
<protein>
    <recommendedName>
        <fullName evidence="1">YlxR domain-containing protein</fullName>
    </recommendedName>
</protein>
<dbReference type="InterPro" id="IPR035931">
    <property type="entry name" value="YlxR-like_sf"/>
</dbReference>
<dbReference type="RefSeq" id="WP_013022314.1">
    <property type="nucleotide sequence ID" value="NC_013948.1"/>
</dbReference>
<dbReference type="PANTHER" id="PTHR34215">
    <property type="entry name" value="BLL0784 PROTEIN"/>
    <property type="match status" value="1"/>
</dbReference>